<evidence type="ECO:0000256" key="8">
    <source>
        <dbReference type="ARBA" id="ARBA00023237"/>
    </source>
</evidence>
<evidence type="ECO:0000256" key="6">
    <source>
        <dbReference type="ARBA" id="ARBA00023077"/>
    </source>
</evidence>
<dbReference type="PANTHER" id="PTHR30442">
    <property type="entry name" value="IRON III DICITRATE TRANSPORT PROTEIN FECA"/>
    <property type="match status" value="1"/>
</dbReference>
<dbReference type="PROSITE" id="PS01156">
    <property type="entry name" value="TONB_DEPENDENT_REC_2"/>
    <property type="match status" value="1"/>
</dbReference>
<evidence type="ECO:0000256" key="1">
    <source>
        <dbReference type="ARBA" id="ARBA00004571"/>
    </source>
</evidence>
<gene>
    <name evidence="14" type="ORF">ACFODX_13310</name>
</gene>
<dbReference type="InterPro" id="IPR000531">
    <property type="entry name" value="Beta-barrel_TonB"/>
</dbReference>
<dbReference type="RefSeq" id="WP_378119888.1">
    <property type="nucleotide sequence ID" value="NZ_JBHRTF010000004.1"/>
</dbReference>
<evidence type="ECO:0000256" key="4">
    <source>
        <dbReference type="ARBA" id="ARBA00022692"/>
    </source>
</evidence>
<dbReference type="InterPro" id="IPR037066">
    <property type="entry name" value="Plug_dom_sf"/>
</dbReference>
<comment type="subcellular location">
    <subcellularLocation>
        <location evidence="1 9">Cell outer membrane</location>
        <topology evidence="1 9">Multi-pass membrane protein</topology>
    </subcellularLocation>
</comment>
<sequence>MRHAALSTAHAVTFLPKPLALGIALALSGGAVMALPAVAETKTLPKVVVVGTEEGDVERQPGSVGIVTQEELTLKQPRSTEEALRAVPGVAIKQEEESAIVANIGIRGLSSADYKTLILEDGVPVAPGLFVGNGRYYNPRIQRMESIEVLKGAASLRYGPSTIGGVINYITKQPKDGVQLEARAGSFNSREATLEVGGSTPSQEAQFGAFITRASSDGFMDKGYDMTDVMVKTGMALGDDQWLSVKVSDYDSEANISYRGVFLQQYKDGVHENPAPDDYFISGRRSLDINHDWDINATTKLSTLVFGSETYRDYWRYNADNAASVAAGQWVYLDTLNGNNRSFERFGVDSRLKLQHQLFGIANETEYGVRLMNESMDDVTIAATRATPRTGTIGKDQVESADSLALYAQNRFVVTERLAVTAGLRAESYEQTIKNKRAATNNQADTSNTEVLPGLGATYQINTGLQGFASVYKAFSPALNGDALNGLQDQELDAERSVNLEAGVRGAGEKLSYELTFFRMDFDNQIIPANSNSQFQRTNGGETLHQGLEAALGWDLGAGFTWKSSATYIPDAEFVGDRRAANGTITTPDGNRVTYVPEWVINTSLEYKTGKLSTALSLHHTGEQYTDVLNTKPITENTSGFFTGEIDAYTLLDLSAVYEFNKDVSVSASAKNLTDEKYIASLRQGIYVGTERSIDVGVKVKF</sequence>
<keyword evidence="2 9" id="KW-0813">Transport</keyword>
<comment type="similarity">
    <text evidence="9 11">Belongs to the TonB-dependent receptor family.</text>
</comment>
<keyword evidence="4 9" id="KW-0812">Transmembrane</keyword>
<accession>A0ABV7FKX4</accession>
<keyword evidence="14" id="KW-0675">Receptor</keyword>
<feature type="short sequence motif" description="TonB C-terminal box" evidence="10">
    <location>
        <begin position="685"/>
        <end position="702"/>
    </location>
</feature>
<dbReference type="Gene3D" id="2.170.130.10">
    <property type="entry name" value="TonB-dependent receptor, plug domain"/>
    <property type="match status" value="1"/>
</dbReference>
<feature type="domain" description="TonB-dependent receptor plug" evidence="13">
    <location>
        <begin position="57"/>
        <end position="166"/>
    </location>
</feature>
<dbReference type="Pfam" id="PF00593">
    <property type="entry name" value="TonB_dep_Rec_b-barrel"/>
    <property type="match status" value="1"/>
</dbReference>
<dbReference type="Proteomes" id="UP001595555">
    <property type="component" value="Unassembled WGS sequence"/>
</dbReference>
<feature type="domain" description="TonB-dependent receptor-like beta-barrel" evidence="12">
    <location>
        <begin position="258"/>
        <end position="673"/>
    </location>
</feature>
<dbReference type="EMBL" id="JBHRTF010000004">
    <property type="protein sequence ID" value="MFC3116544.1"/>
    <property type="molecule type" value="Genomic_DNA"/>
</dbReference>
<dbReference type="SUPFAM" id="SSF56935">
    <property type="entry name" value="Porins"/>
    <property type="match status" value="1"/>
</dbReference>
<protein>
    <submittedName>
        <fullName evidence="14">TonB-dependent receptor family protein</fullName>
    </submittedName>
</protein>
<keyword evidence="5" id="KW-0732">Signal</keyword>
<organism evidence="14 15">
    <name type="scientific">Cellvibrio fontiphilus</name>
    <dbReference type="NCBI Taxonomy" id="1815559"/>
    <lineage>
        <taxon>Bacteria</taxon>
        <taxon>Pseudomonadati</taxon>
        <taxon>Pseudomonadota</taxon>
        <taxon>Gammaproteobacteria</taxon>
        <taxon>Cellvibrionales</taxon>
        <taxon>Cellvibrionaceae</taxon>
        <taxon>Cellvibrio</taxon>
    </lineage>
</organism>
<evidence type="ECO:0000259" key="12">
    <source>
        <dbReference type="Pfam" id="PF00593"/>
    </source>
</evidence>
<dbReference type="InterPro" id="IPR010917">
    <property type="entry name" value="TonB_rcpt_CS"/>
</dbReference>
<dbReference type="InterPro" id="IPR039426">
    <property type="entry name" value="TonB-dep_rcpt-like"/>
</dbReference>
<dbReference type="InterPro" id="IPR012910">
    <property type="entry name" value="Plug_dom"/>
</dbReference>
<evidence type="ECO:0000313" key="14">
    <source>
        <dbReference type="EMBL" id="MFC3116544.1"/>
    </source>
</evidence>
<dbReference type="Pfam" id="PF07715">
    <property type="entry name" value="Plug"/>
    <property type="match status" value="1"/>
</dbReference>
<evidence type="ECO:0000256" key="5">
    <source>
        <dbReference type="ARBA" id="ARBA00022729"/>
    </source>
</evidence>
<dbReference type="PROSITE" id="PS52016">
    <property type="entry name" value="TONB_DEPENDENT_REC_3"/>
    <property type="match status" value="1"/>
</dbReference>
<dbReference type="PANTHER" id="PTHR30442:SF0">
    <property type="entry name" value="FE(3+) DICITRATE TRANSPORT PROTEIN FECA"/>
    <property type="match status" value="1"/>
</dbReference>
<dbReference type="CDD" id="cd01347">
    <property type="entry name" value="ligand_gated_channel"/>
    <property type="match status" value="1"/>
</dbReference>
<evidence type="ECO:0000313" key="15">
    <source>
        <dbReference type="Proteomes" id="UP001595555"/>
    </source>
</evidence>
<keyword evidence="8 9" id="KW-0998">Cell outer membrane</keyword>
<dbReference type="Gene3D" id="2.40.170.20">
    <property type="entry name" value="TonB-dependent receptor, beta-barrel domain"/>
    <property type="match status" value="1"/>
</dbReference>
<evidence type="ECO:0000256" key="11">
    <source>
        <dbReference type="RuleBase" id="RU003357"/>
    </source>
</evidence>
<evidence type="ECO:0000259" key="13">
    <source>
        <dbReference type="Pfam" id="PF07715"/>
    </source>
</evidence>
<reference evidence="15" key="1">
    <citation type="journal article" date="2019" name="Int. J. Syst. Evol. Microbiol.">
        <title>The Global Catalogue of Microorganisms (GCM) 10K type strain sequencing project: providing services to taxonomists for standard genome sequencing and annotation.</title>
        <authorList>
            <consortium name="The Broad Institute Genomics Platform"/>
            <consortium name="The Broad Institute Genome Sequencing Center for Infectious Disease"/>
            <person name="Wu L."/>
            <person name="Ma J."/>
        </authorList>
    </citation>
    <scope>NUCLEOTIDE SEQUENCE [LARGE SCALE GENOMIC DNA]</scope>
    <source>
        <strain evidence="15">KCTC 52237</strain>
    </source>
</reference>
<evidence type="ECO:0000256" key="10">
    <source>
        <dbReference type="PROSITE-ProRule" id="PRU10144"/>
    </source>
</evidence>
<keyword evidence="7 9" id="KW-0472">Membrane</keyword>
<evidence type="ECO:0000256" key="9">
    <source>
        <dbReference type="PROSITE-ProRule" id="PRU01360"/>
    </source>
</evidence>
<evidence type="ECO:0000256" key="3">
    <source>
        <dbReference type="ARBA" id="ARBA00022452"/>
    </source>
</evidence>
<dbReference type="InterPro" id="IPR036942">
    <property type="entry name" value="Beta-barrel_TonB_sf"/>
</dbReference>
<proteinExistence type="inferred from homology"/>
<evidence type="ECO:0000256" key="2">
    <source>
        <dbReference type="ARBA" id="ARBA00022448"/>
    </source>
</evidence>
<keyword evidence="3 9" id="KW-1134">Transmembrane beta strand</keyword>
<comment type="caution">
    <text evidence="14">The sequence shown here is derived from an EMBL/GenBank/DDBJ whole genome shotgun (WGS) entry which is preliminary data.</text>
</comment>
<keyword evidence="15" id="KW-1185">Reference proteome</keyword>
<name>A0ABV7FKX4_9GAMM</name>
<evidence type="ECO:0000256" key="7">
    <source>
        <dbReference type="ARBA" id="ARBA00023136"/>
    </source>
</evidence>
<keyword evidence="6 11" id="KW-0798">TonB box</keyword>